<evidence type="ECO:0000256" key="3">
    <source>
        <dbReference type="ARBA" id="ARBA00022692"/>
    </source>
</evidence>
<evidence type="ECO:0000313" key="8">
    <source>
        <dbReference type="Proteomes" id="UP000774617"/>
    </source>
</evidence>
<dbReference type="Pfam" id="PF01679">
    <property type="entry name" value="Pmp3"/>
    <property type="match status" value="1"/>
</dbReference>
<evidence type="ECO:0000256" key="6">
    <source>
        <dbReference type="SAM" id="Phobius"/>
    </source>
</evidence>
<comment type="similarity">
    <text evidence="2">Belongs to the UPF0057 (PMP3) family.</text>
</comment>
<evidence type="ECO:0000313" key="7">
    <source>
        <dbReference type="EMBL" id="KAH7054278.1"/>
    </source>
</evidence>
<name>A0ABQ8GF68_9PEZI</name>
<protein>
    <recommendedName>
        <fullName evidence="9">Proteolipid membrane potential modulator</fullName>
    </recommendedName>
</protein>
<sequence>MISAILIILITILIPPIGVLMVAGCGADFLINILLTLLGYLPGHIHAFYIEYVYYKRREDAARGVYDSRPAAGVYSERVQRGGYGTMAEPM</sequence>
<gene>
    <name evidence="7" type="ORF">B0J12DRAFT_570468</name>
</gene>
<keyword evidence="5 6" id="KW-0472">Membrane</keyword>
<comment type="caution">
    <text evidence="7">The sequence shown here is derived from an EMBL/GenBank/DDBJ whole genome shotgun (WGS) entry which is preliminary data.</text>
</comment>
<dbReference type="InterPro" id="IPR000612">
    <property type="entry name" value="PMP3"/>
</dbReference>
<evidence type="ECO:0000256" key="5">
    <source>
        <dbReference type="ARBA" id="ARBA00023136"/>
    </source>
</evidence>
<feature type="transmembrane region" description="Helical" evidence="6">
    <location>
        <begin position="5"/>
        <end position="23"/>
    </location>
</feature>
<dbReference type="PANTHER" id="PTHR21659">
    <property type="entry name" value="HYDROPHOBIC PROTEIN RCI2 LOW TEMPERATURE AND SALT RESPONSIVE PROTEIN LTI6 -RELATED"/>
    <property type="match status" value="1"/>
</dbReference>
<keyword evidence="4 6" id="KW-1133">Transmembrane helix</keyword>
<proteinExistence type="inferred from homology"/>
<organism evidence="7 8">
    <name type="scientific">Macrophomina phaseolina</name>
    <dbReference type="NCBI Taxonomy" id="35725"/>
    <lineage>
        <taxon>Eukaryota</taxon>
        <taxon>Fungi</taxon>
        <taxon>Dikarya</taxon>
        <taxon>Ascomycota</taxon>
        <taxon>Pezizomycotina</taxon>
        <taxon>Dothideomycetes</taxon>
        <taxon>Dothideomycetes incertae sedis</taxon>
        <taxon>Botryosphaeriales</taxon>
        <taxon>Botryosphaeriaceae</taxon>
        <taxon>Macrophomina</taxon>
    </lineage>
</organism>
<accession>A0ABQ8GF68</accession>
<keyword evidence="3 6" id="KW-0812">Transmembrane</keyword>
<dbReference type="Proteomes" id="UP000774617">
    <property type="component" value="Unassembled WGS sequence"/>
</dbReference>
<evidence type="ECO:0000256" key="1">
    <source>
        <dbReference type="ARBA" id="ARBA00004370"/>
    </source>
</evidence>
<comment type="subcellular location">
    <subcellularLocation>
        <location evidence="1">Membrane</location>
    </subcellularLocation>
</comment>
<reference evidence="7 8" key="1">
    <citation type="journal article" date="2021" name="Nat. Commun.">
        <title>Genetic determinants of endophytism in the Arabidopsis root mycobiome.</title>
        <authorList>
            <person name="Mesny F."/>
            <person name="Miyauchi S."/>
            <person name="Thiergart T."/>
            <person name="Pickel B."/>
            <person name="Atanasova L."/>
            <person name="Karlsson M."/>
            <person name="Huettel B."/>
            <person name="Barry K.W."/>
            <person name="Haridas S."/>
            <person name="Chen C."/>
            <person name="Bauer D."/>
            <person name="Andreopoulos W."/>
            <person name="Pangilinan J."/>
            <person name="LaButti K."/>
            <person name="Riley R."/>
            <person name="Lipzen A."/>
            <person name="Clum A."/>
            <person name="Drula E."/>
            <person name="Henrissat B."/>
            <person name="Kohler A."/>
            <person name="Grigoriev I.V."/>
            <person name="Martin F.M."/>
            <person name="Hacquard S."/>
        </authorList>
    </citation>
    <scope>NUCLEOTIDE SEQUENCE [LARGE SCALE GENOMIC DNA]</scope>
    <source>
        <strain evidence="7 8">MPI-SDFR-AT-0080</strain>
    </source>
</reference>
<evidence type="ECO:0000256" key="4">
    <source>
        <dbReference type="ARBA" id="ARBA00022989"/>
    </source>
</evidence>
<feature type="transmembrane region" description="Helical" evidence="6">
    <location>
        <begin position="29"/>
        <end position="50"/>
    </location>
</feature>
<dbReference type="EMBL" id="JAGTJR010000009">
    <property type="protein sequence ID" value="KAH7054278.1"/>
    <property type="molecule type" value="Genomic_DNA"/>
</dbReference>
<dbReference type="PROSITE" id="PS01309">
    <property type="entry name" value="UPF0057"/>
    <property type="match status" value="1"/>
</dbReference>
<dbReference type="PANTHER" id="PTHR21659:SF42">
    <property type="entry name" value="UPF0057 MEMBRANE PROTEIN ZK632.10-RELATED"/>
    <property type="match status" value="1"/>
</dbReference>
<keyword evidence="8" id="KW-1185">Reference proteome</keyword>
<evidence type="ECO:0008006" key="9">
    <source>
        <dbReference type="Google" id="ProtNLM"/>
    </source>
</evidence>
<evidence type="ECO:0000256" key="2">
    <source>
        <dbReference type="ARBA" id="ARBA00009530"/>
    </source>
</evidence>